<dbReference type="GO" id="GO:0042158">
    <property type="term" value="P:lipoprotein biosynthetic process"/>
    <property type="evidence" value="ECO:0007669"/>
    <property type="project" value="InterPro"/>
</dbReference>
<evidence type="ECO:0000256" key="7">
    <source>
        <dbReference type="ARBA" id="ARBA00023315"/>
    </source>
</evidence>
<feature type="domain" description="CN hydrolase" evidence="9">
    <location>
        <begin position="259"/>
        <end position="479"/>
    </location>
</feature>
<sequence>MRYTESLADSPALHHRAGKGLFFNYRSFLWLALGTLLACFASNGIWDLSIAAWLYPTFFLRFTRTHKPLIALAGVWLANVVSIIFVLYESRFPGGPTVILFGAFLIFATIFTLPYLLDRLLTERIGSRSVLLMTLVFPLGRVACEYLLSFVPFGGVFSLGYTQHSNLPLLQLLSVTGVYGISFLITWFASVVAWIWEQRFFWDRIRPLTLLYTGVLVLILLGGGIRLAFFTPSAQTVRIAGVTVSKATSRHASKYIHGEHIDLAQARTAFTIISNELFALSQREARAGAKIVIWAEKDVLTLEDDKAHLIERAQSLAQQEHIYLEMGLAVVHKQATSLELLQNQAILINPEGKVVWTYNKAHPVPGLENIPPGDGTVPVSTTPYGRLANVLCFDADFPSLLQQAGHKGIDIMLVPALDWAGIDPWHTQHATFRAIENGYSLVRQTSQGLSETVDYQGHILAATDYYTTDQQTMVAAVPIQGTWTLYAQIGDLFSWLCCAGLFLLTRLAIFMRSQPQTLAK</sequence>
<dbReference type="InterPro" id="IPR004563">
    <property type="entry name" value="Apolipo_AcylTrfase"/>
</dbReference>
<organism evidence="10 11">
    <name type="scientific">Ktedonosporobacter rubrisoli</name>
    <dbReference type="NCBI Taxonomy" id="2509675"/>
    <lineage>
        <taxon>Bacteria</taxon>
        <taxon>Bacillati</taxon>
        <taxon>Chloroflexota</taxon>
        <taxon>Ktedonobacteria</taxon>
        <taxon>Ktedonobacterales</taxon>
        <taxon>Ktedonosporobacteraceae</taxon>
        <taxon>Ktedonosporobacter</taxon>
    </lineage>
</organism>
<dbReference type="GO" id="GO:0005886">
    <property type="term" value="C:plasma membrane"/>
    <property type="evidence" value="ECO:0007669"/>
    <property type="project" value="UniProtKB-SubCell"/>
</dbReference>
<evidence type="ECO:0000256" key="4">
    <source>
        <dbReference type="ARBA" id="ARBA00022692"/>
    </source>
</evidence>
<evidence type="ECO:0000256" key="6">
    <source>
        <dbReference type="ARBA" id="ARBA00023136"/>
    </source>
</evidence>
<accession>A0A4P6JSF9</accession>
<dbReference type="Pfam" id="PF20154">
    <property type="entry name" value="LNT_N"/>
    <property type="match status" value="1"/>
</dbReference>
<dbReference type="InterPro" id="IPR036526">
    <property type="entry name" value="C-N_Hydrolase_sf"/>
</dbReference>
<dbReference type="Pfam" id="PF00795">
    <property type="entry name" value="CN_hydrolase"/>
    <property type="match status" value="1"/>
</dbReference>
<keyword evidence="2" id="KW-1003">Cell membrane</keyword>
<evidence type="ECO:0000313" key="10">
    <source>
        <dbReference type="EMBL" id="QBD78275.1"/>
    </source>
</evidence>
<dbReference type="AlphaFoldDB" id="A0A4P6JSF9"/>
<reference evidence="10 11" key="1">
    <citation type="submission" date="2019-01" db="EMBL/GenBank/DDBJ databases">
        <title>Ktedonosporobacter rubrisoli SCAWS-G2.</title>
        <authorList>
            <person name="Huang Y."/>
            <person name="Yan B."/>
        </authorList>
    </citation>
    <scope>NUCLEOTIDE SEQUENCE [LARGE SCALE GENOMIC DNA]</scope>
    <source>
        <strain evidence="10 11">SCAWS-G2</strain>
    </source>
</reference>
<dbReference type="SUPFAM" id="SSF56317">
    <property type="entry name" value="Carbon-nitrogen hydrolase"/>
    <property type="match status" value="1"/>
</dbReference>
<comment type="subcellular location">
    <subcellularLocation>
        <location evidence="1">Cell membrane</location>
        <topology evidence="1">Multi-pass membrane protein</topology>
    </subcellularLocation>
</comment>
<gene>
    <name evidence="10" type="ORF">EPA93_20640</name>
</gene>
<evidence type="ECO:0000256" key="2">
    <source>
        <dbReference type="ARBA" id="ARBA00022475"/>
    </source>
</evidence>
<protein>
    <submittedName>
        <fullName evidence="10">Nitrilase</fullName>
    </submittedName>
</protein>
<dbReference type="PANTHER" id="PTHR38686">
    <property type="entry name" value="APOLIPOPROTEIN N-ACYLTRANSFERASE"/>
    <property type="match status" value="1"/>
</dbReference>
<dbReference type="KEGG" id="kbs:EPA93_20640"/>
<keyword evidence="5 8" id="KW-1133">Transmembrane helix</keyword>
<keyword evidence="7" id="KW-0012">Acyltransferase</keyword>
<keyword evidence="6 8" id="KW-0472">Membrane</keyword>
<feature type="transmembrane region" description="Helical" evidence="8">
    <location>
        <begin position="129"/>
        <end position="149"/>
    </location>
</feature>
<feature type="transmembrane region" description="Helical" evidence="8">
    <location>
        <begin position="94"/>
        <end position="117"/>
    </location>
</feature>
<dbReference type="InterPro" id="IPR003010">
    <property type="entry name" value="C-N_Hydrolase"/>
</dbReference>
<dbReference type="PROSITE" id="PS50263">
    <property type="entry name" value="CN_HYDROLASE"/>
    <property type="match status" value="1"/>
</dbReference>
<keyword evidence="4 8" id="KW-0812">Transmembrane</keyword>
<dbReference type="Gene3D" id="3.60.110.10">
    <property type="entry name" value="Carbon-nitrogen hydrolase"/>
    <property type="match status" value="1"/>
</dbReference>
<dbReference type="OrthoDB" id="9811121at2"/>
<dbReference type="EMBL" id="CP035758">
    <property type="protein sequence ID" value="QBD78275.1"/>
    <property type="molecule type" value="Genomic_DNA"/>
</dbReference>
<feature type="transmembrane region" description="Helical" evidence="8">
    <location>
        <begin position="492"/>
        <end position="511"/>
    </location>
</feature>
<evidence type="ECO:0000256" key="3">
    <source>
        <dbReference type="ARBA" id="ARBA00022679"/>
    </source>
</evidence>
<keyword evidence="3" id="KW-0808">Transferase</keyword>
<dbReference type="InterPro" id="IPR045378">
    <property type="entry name" value="LNT_N"/>
</dbReference>
<proteinExistence type="predicted"/>
<evidence type="ECO:0000256" key="1">
    <source>
        <dbReference type="ARBA" id="ARBA00004651"/>
    </source>
</evidence>
<feature type="transmembrane region" description="Helical" evidence="8">
    <location>
        <begin position="28"/>
        <end position="56"/>
    </location>
</feature>
<evidence type="ECO:0000256" key="8">
    <source>
        <dbReference type="SAM" id="Phobius"/>
    </source>
</evidence>
<dbReference type="RefSeq" id="WP_129889328.1">
    <property type="nucleotide sequence ID" value="NZ_CP035758.1"/>
</dbReference>
<evidence type="ECO:0000259" key="9">
    <source>
        <dbReference type="PROSITE" id="PS50263"/>
    </source>
</evidence>
<feature type="transmembrane region" description="Helical" evidence="8">
    <location>
        <begin position="208"/>
        <end position="229"/>
    </location>
</feature>
<dbReference type="GO" id="GO:0016410">
    <property type="term" value="F:N-acyltransferase activity"/>
    <property type="evidence" value="ECO:0007669"/>
    <property type="project" value="InterPro"/>
</dbReference>
<dbReference type="Proteomes" id="UP000290365">
    <property type="component" value="Chromosome"/>
</dbReference>
<evidence type="ECO:0000256" key="5">
    <source>
        <dbReference type="ARBA" id="ARBA00022989"/>
    </source>
</evidence>
<feature type="transmembrane region" description="Helical" evidence="8">
    <location>
        <begin position="169"/>
        <end position="196"/>
    </location>
</feature>
<dbReference type="PANTHER" id="PTHR38686:SF1">
    <property type="entry name" value="APOLIPOPROTEIN N-ACYLTRANSFERASE"/>
    <property type="match status" value="1"/>
</dbReference>
<feature type="transmembrane region" description="Helical" evidence="8">
    <location>
        <begin position="68"/>
        <end position="88"/>
    </location>
</feature>
<keyword evidence="11" id="KW-1185">Reference proteome</keyword>
<evidence type="ECO:0000313" key="11">
    <source>
        <dbReference type="Proteomes" id="UP000290365"/>
    </source>
</evidence>
<name>A0A4P6JSF9_KTERU</name>